<keyword evidence="3" id="KW-1185">Reference proteome</keyword>
<dbReference type="EMBL" id="CP002548">
    <property type="protein sequence ID" value="AGL90347.1"/>
    <property type="molecule type" value="Genomic_DNA"/>
</dbReference>
<keyword evidence="1" id="KW-0472">Membrane</keyword>
<protein>
    <submittedName>
        <fullName evidence="2">Uncharacterized protein</fullName>
    </submittedName>
</protein>
<sequence>MTKKTKKDIIYLVIFGFSFFLKLNYFPYQNDFLMMF</sequence>
<feature type="transmembrane region" description="Helical" evidence="1">
    <location>
        <begin position="9"/>
        <end position="28"/>
    </location>
</feature>
<evidence type="ECO:0000256" key="1">
    <source>
        <dbReference type="SAM" id="Phobius"/>
    </source>
</evidence>
<reference evidence="2 3" key="1">
    <citation type="journal article" date="2013" name="BMC Genomics">
        <title>Comparison of the complete genome sequence of two closely related isolates of 'Candidatus Phytoplasma australiense' reveals genome plasticity.</title>
        <authorList>
            <person name="Andersen M.T."/>
            <person name="Liefting L.W."/>
            <person name="Havukkala I."/>
            <person name="Beever R.E."/>
        </authorList>
    </citation>
    <scope>NUCLEOTIDE SEQUENCE [LARGE SCALE GENOMIC DNA]</scope>
    <source>
        <strain evidence="2 3">NZSb11</strain>
    </source>
</reference>
<keyword evidence="1" id="KW-1133">Transmembrane helix</keyword>
<dbReference type="KEGG" id="nzs:SLY_0426"/>
<dbReference type="AlphaFoldDB" id="R4RWU4"/>
<keyword evidence="1" id="KW-0812">Transmembrane</keyword>
<dbReference type="HOGENOM" id="CLU_3358804_0_0_14"/>
<evidence type="ECO:0000313" key="3">
    <source>
        <dbReference type="Proteomes" id="UP000013941"/>
    </source>
</evidence>
<gene>
    <name evidence="2" type="ORF">SLY_0426</name>
</gene>
<dbReference type="Proteomes" id="UP000013941">
    <property type="component" value="Chromosome"/>
</dbReference>
<proteinExistence type="predicted"/>
<accession>R4RWU4</accession>
<organism evidence="2 3">
    <name type="scientific">Strawberry lethal yellows phytoplasma (CPA) str. NZSb11</name>
    <dbReference type="NCBI Taxonomy" id="980422"/>
    <lineage>
        <taxon>Bacteria</taxon>
        <taxon>Bacillati</taxon>
        <taxon>Mycoplasmatota</taxon>
        <taxon>Mollicutes</taxon>
        <taxon>Acholeplasmatales</taxon>
        <taxon>Acholeplasmataceae</taxon>
        <taxon>Candidatus Phytoplasma</taxon>
        <taxon>16SrXII (Stolbur group)</taxon>
    </lineage>
</organism>
<evidence type="ECO:0000313" key="2">
    <source>
        <dbReference type="EMBL" id="AGL90347.1"/>
    </source>
</evidence>
<name>R4RWU4_PHYAS</name>